<dbReference type="EMBL" id="NJGD01000004">
    <property type="protein sequence ID" value="PJR15419.1"/>
    <property type="molecule type" value="Genomic_DNA"/>
</dbReference>
<protein>
    <submittedName>
        <fullName evidence="1">Uncharacterized protein</fullName>
    </submittedName>
</protein>
<name>A0A2J0Z4H4_RHIML</name>
<comment type="caution">
    <text evidence="1">The sequence shown here is derived from an EMBL/GenBank/DDBJ whole genome shotgun (WGS) entry which is preliminary data.</text>
</comment>
<organism evidence="1 2">
    <name type="scientific">Rhizobium meliloti</name>
    <name type="common">Ensifer meliloti</name>
    <name type="synonym">Sinorhizobium meliloti</name>
    <dbReference type="NCBI Taxonomy" id="382"/>
    <lineage>
        <taxon>Bacteria</taxon>
        <taxon>Pseudomonadati</taxon>
        <taxon>Pseudomonadota</taxon>
        <taxon>Alphaproteobacteria</taxon>
        <taxon>Hyphomicrobiales</taxon>
        <taxon>Rhizobiaceae</taxon>
        <taxon>Sinorhizobium/Ensifer group</taxon>
        <taxon>Sinorhizobium</taxon>
    </lineage>
</organism>
<dbReference type="Proteomes" id="UP000231987">
    <property type="component" value="Unassembled WGS sequence"/>
</dbReference>
<accession>A0A2J0Z4H4</accession>
<sequence>MATTLPRSNAALRMPSFERRTNFNPAPVYAYVLEPLSIQGQNMQQIEVLQRLRAADRTLRDRIRKRRHAR</sequence>
<proteinExistence type="predicted"/>
<gene>
    <name evidence="1" type="ORF">CEJ86_11980</name>
</gene>
<evidence type="ECO:0000313" key="2">
    <source>
        <dbReference type="Proteomes" id="UP000231987"/>
    </source>
</evidence>
<evidence type="ECO:0000313" key="1">
    <source>
        <dbReference type="EMBL" id="PJR15419.1"/>
    </source>
</evidence>
<reference evidence="1 2" key="1">
    <citation type="submission" date="2017-06" db="EMBL/GenBank/DDBJ databases">
        <title>Ensifer strains isolated from leguminous trees and herbs display diverse denitrification phenotypes with some acting as strong N2O sinks.</title>
        <authorList>
            <person name="Woliy K."/>
            <person name="Mania D."/>
            <person name="Bakken L.R."/>
            <person name="Frostegard A."/>
        </authorList>
    </citation>
    <scope>NUCLEOTIDE SEQUENCE [LARGE SCALE GENOMIC DNA]</scope>
    <source>
        <strain evidence="1 2">AC50a</strain>
    </source>
</reference>
<dbReference type="AlphaFoldDB" id="A0A2J0Z4H4"/>